<keyword evidence="3" id="KW-1185">Reference proteome</keyword>
<dbReference type="InterPro" id="IPR002156">
    <property type="entry name" value="RNaseH_domain"/>
</dbReference>
<comment type="caution">
    <text evidence="2">The sequence shown here is derived from an EMBL/GenBank/DDBJ whole genome shotgun (WGS) entry which is preliminary data.</text>
</comment>
<evidence type="ECO:0000313" key="2">
    <source>
        <dbReference type="EMBL" id="KAF3560974.1"/>
    </source>
</evidence>
<protein>
    <recommendedName>
        <fullName evidence="1">RNase H type-1 domain-containing protein</fullName>
    </recommendedName>
</protein>
<reference evidence="2 3" key="1">
    <citation type="journal article" date="2020" name="BMC Genomics">
        <title>Intraspecific diversification of the crop wild relative Brassica cretica Lam. using demographic model selection.</title>
        <authorList>
            <person name="Kioukis A."/>
            <person name="Michalopoulou V.A."/>
            <person name="Briers L."/>
            <person name="Pirintsos S."/>
            <person name="Studholme D.J."/>
            <person name="Pavlidis P."/>
            <person name="Sarris P.F."/>
        </authorList>
    </citation>
    <scope>NUCLEOTIDE SEQUENCE [LARGE SCALE GENOMIC DNA]</scope>
    <source>
        <strain evidence="3">cv. PFS-1207/04</strain>
    </source>
</reference>
<proteinExistence type="predicted"/>
<sequence>MISYSGGLTGTLWNWSGTQRVNVRLDLFSGIGWVWKDNMGKIQLMGTRNLRRRETALHSELEALKWALEALK</sequence>
<dbReference type="EMBL" id="QGKV02000759">
    <property type="protein sequence ID" value="KAF3560974.1"/>
    <property type="molecule type" value="Genomic_DNA"/>
</dbReference>
<organism evidence="2 3">
    <name type="scientific">Brassica cretica</name>
    <name type="common">Mustard</name>
    <dbReference type="NCBI Taxonomy" id="69181"/>
    <lineage>
        <taxon>Eukaryota</taxon>
        <taxon>Viridiplantae</taxon>
        <taxon>Streptophyta</taxon>
        <taxon>Embryophyta</taxon>
        <taxon>Tracheophyta</taxon>
        <taxon>Spermatophyta</taxon>
        <taxon>Magnoliopsida</taxon>
        <taxon>eudicotyledons</taxon>
        <taxon>Gunneridae</taxon>
        <taxon>Pentapetalae</taxon>
        <taxon>rosids</taxon>
        <taxon>malvids</taxon>
        <taxon>Brassicales</taxon>
        <taxon>Brassicaceae</taxon>
        <taxon>Brassiceae</taxon>
        <taxon>Brassica</taxon>
    </lineage>
</organism>
<dbReference type="Pfam" id="PF13456">
    <property type="entry name" value="RVT_3"/>
    <property type="match status" value="1"/>
</dbReference>
<accession>A0ABQ7CQ92</accession>
<gene>
    <name evidence="2" type="ORF">DY000_02016699</name>
</gene>
<name>A0ABQ7CQ92_BRACR</name>
<feature type="domain" description="RNase H type-1" evidence="1">
    <location>
        <begin position="29"/>
        <end position="70"/>
    </location>
</feature>
<dbReference type="Proteomes" id="UP000266723">
    <property type="component" value="Unassembled WGS sequence"/>
</dbReference>
<evidence type="ECO:0000313" key="3">
    <source>
        <dbReference type="Proteomes" id="UP000266723"/>
    </source>
</evidence>
<evidence type="ECO:0000259" key="1">
    <source>
        <dbReference type="Pfam" id="PF13456"/>
    </source>
</evidence>